<dbReference type="PIRSF" id="PIRSF033239">
    <property type="entry name" value="ExoD"/>
    <property type="match status" value="1"/>
</dbReference>
<protein>
    <submittedName>
        <fullName evidence="2">Exopolysaccharide biosynthesis protein</fullName>
    </submittedName>
</protein>
<keyword evidence="1" id="KW-0472">Membrane</keyword>
<feature type="transmembrane region" description="Helical" evidence="1">
    <location>
        <begin position="54"/>
        <end position="72"/>
    </location>
</feature>
<evidence type="ECO:0000256" key="1">
    <source>
        <dbReference type="SAM" id="Phobius"/>
    </source>
</evidence>
<dbReference type="Proteomes" id="UP001327459">
    <property type="component" value="Chromosome"/>
</dbReference>
<keyword evidence="3" id="KW-1185">Reference proteome</keyword>
<dbReference type="Pfam" id="PF06055">
    <property type="entry name" value="ExoD"/>
    <property type="match status" value="1"/>
</dbReference>
<dbReference type="PANTHER" id="PTHR41795">
    <property type="entry name" value="EXOPOLYSACCHARIDE SYNTHESIS PROTEIN"/>
    <property type="match status" value="1"/>
</dbReference>
<keyword evidence="1" id="KW-1133">Transmembrane helix</keyword>
<reference evidence="2 3" key="1">
    <citation type="submission" date="2023-11" db="EMBL/GenBank/DDBJ databases">
        <title>MicrobeMod: A computational toolkit for identifying prokaryotic methylation and restriction-modification with nanopore sequencing.</title>
        <authorList>
            <person name="Crits-Christoph A."/>
            <person name="Kang S.C."/>
            <person name="Lee H."/>
            <person name="Ostrov N."/>
        </authorList>
    </citation>
    <scope>NUCLEOTIDE SEQUENCE [LARGE SCALE GENOMIC DNA]</scope>
    <source>
        <strain evidence="2 3">ATCC 49870</strain>
    </source>
</reference>
<dbReference type="RefSeq" id="WP_322520395.1">
    <property type="nucleotide sequence ID" value="NZ_CP140153.1"/>
</dbReference>
<sequence length="211" mass="22526">MPQDEDRAKTGQALVVNEAPRNLGDLLQRIAQVASDRDDVYLATIMDALGTRSFGPVLLLIGVILVSPLSGLPGMPTTMGIGLALISLQLVMGREAFWLPRWLLDRHVPSGRLQSALQWLDRPARFIDWWLRPRLSILASDSGAVFIAAICLLLALAMPAMELVPFSATAAGLAVVAFGLALVAIDGLFVLLGVFYLLAVATLAITGLVAT</sequence>
<feature type="transmembrane region" description="Helical" evidence="1">
    <location>
        <begin position="135"/>
        <end position="157"/>
    </location>
</feature>
<name>A0ABZ0YW07_9GAMM</name>
<accession>A0ABZ0YW07</accession>
<proteinExistence type="predicted"/>
<feature type="transmembrane region" description="Helical" evidence="1">
    <location>
        <begin position="188"/>
        <end position="210"/>
    </location>
</feature>
<dbReference type="InterPro" id="IPR010331">
    <property type="entry name" value="ExoD"/>
</dbReference>
<dbReference type="EMBL" id="CP140153">
    <property type="protein sequence ID" value="WQH15365.1"/>
    <property type="molecule type" value="Genomic_DNA"/>
</dbReference>
<dbReference type="PANTHER" id="PTHR41795:SF1">
    <property type="entry name" value="EXOPOLYSACCHARIDE SYNTHESIS PROTEIN"/>
    <property type="match status" value="1"/>
</dbReference>
<evidence type="ECO:0000313" key="3">
    <source>
        <dbReference type="Proteomes" id="UP001327459"/>
    </source>
</evidence>
<keyword evidence="1" id="KW-0812">Transmembrane</keyword>
<gene>
    <name evidence="2" type="ORF">SR882_06225</name>
</gene>
<organism evidence="2 3">
    <name type="scientific">Guyparkeria halophila</name>
    <dbReference type="NCBI Taxonomy" id="47960"/>
    <lineage>
        <taxon>Bacteria</taxon>
        <taxon>Pseudomonadati</taxon>
        <taxon>Pseudomonadota</taxon>
        <taxon>Gammaproteobacteria</taxon>
        <taxon>Chromatiales</taxon>
        <taxon>Thioalkalibacteraceae</taxon>
        <taxon>Guyparkeria</taxon>
    </lineage>
</organism>
<evidence type="ECO:0000313" key="2">
    <source>
        <dbReference type="EMBL" id="WQH15365.1"/>
    </source>
</evidence>
<feature type="transmembrane region" description="Helical" evidence="1">
    <location>
        <begin position="163"/>
        <end position="183"/>
    </location>
</feature>